<sequence length="395" mass="43623">MVKPELEGAISAALNHPPPPSAPAYAQAIALRSALDGHFPPGHPFSQLLDQLRRDPDFVMFGGLMQVVRGRVCRVEHTDLAAWLIERARAASPERAVSDLQRYLSCERLPCRLIVAVAGIKPDGPYALRPGITLVPWEQLPESSTKRSVTERFLFWRPKSPLDSALAQEVEIRRIHLEYTEAVKHMGQPLPLTDLADLLLCLGLFGPTAPVIVSSWLEAPDWAPLILGGFSFGLPEGSSNVRPLSQTAAGDGSKLFETWLALGEQRRAALRVPMHRLDTAMRRRSVIDAAIDLGIALESIFLRDLSDDRGELTFRLRVRGARWLGATPDERRQLFTLFEDLYKTRSKAVHSGGVPSTTRGRPTTELLEEGYKVTARALIALITVGDPDWDAVTLS</sequence>
<proteinExistence type="predicted"/>
<gene>
    <name evidence="1" type="ORF">E6K76_08610</name>
</gene>
<dbReference type="EMBL" id="VBOW01000040">
    <property type="protein sequence ID" value="TMQ58126.1"/>
    <property type="molecule type" value="Genomic_DNA"/>
</dbReference>
<dbReference type="Proteomes" id="UP000316852">
    <property type="component" value="Unassembled WGS sequence"/>
</dbReference>
<protein>
    <submittedName>
        <fullName evidence="1">Uncharacterized protein</fullName>
    </submittedName>
</protein>
<name>A0A538T3C2_UNCEI</name>
<reference evidence="1 2" key="1">
    <citation type="journal article" date="2019" name="Nat. Microbiol.">
        <title>Mediterranean grassland soil C-N compound turnover is dependent on rainfall and depth, and is mediated by genomically divergent microorganisms.</title>
        <authorList>
            <person name="Diamond S."/>
            <person name="Andeer P.F."/>
            <person name="Li Z."/>
            <person name="Crits-Christoph A."/>
            <person name="Burstein D."/>
            <person name="Anantharaman K."/>
            <person name="Lane K.R."/>
            <person name="Thomas B.C."/>
            <person name="Pan C."/>
            <person name="Northen T.R."/>
            <person name="Banfield J.F."/>
        </authorList>
    </citation>
    <scope>NUCLEOTIDE SEQUENCE [LARGE SCALE GENOMIC DNA]</scope>
    <source>
        <strain evidence="1">WS_6</strain>
    </source>
</reference>
<evidence type="ECO:0000313" key="2">
    <source>
        <dbReference type="Proteomes" id="UP000316852"/>
    </source>
</evidence>
<comment type="caution">
    <text evidence="1">The sequence shown here is derived from an EMBL/GenBank/DDBJ whole genome shotgun (WGS) entry which is preliminary data.</text>
</comment>
<evidence type="ECO:0000313" key="1">
    <source>
        <dbReference type="EMBL" id="TMQ58126.1"/>
    </source>
</evidence>
<accession>A0A538T3C2</accession>
<organism evidence="1 2">
    <name type="scientific">Eiseniibacteriota bacterium</name>
    <dbReference type="NCBI Taxonomy" id="2212470"/>
    <lineage>
        <taxon>Bacteria</taxon>
        <taxon>Candidatus Eiseniibacteriota</taxon>
    </lineage>
</organism>
<dbReference type="AlphaFoldDB" id="A0A538T3C2"/>